<dbReference type="PANTHER" id="PTHR43308">
    <property type="entry name" value="OUTER MEMBRANE PROTEIN ALPHA-RELATED"/>
    <property type="match status" value="1"/>
</dbReference>
<feature type="domain" description="SLH" evidence="2">
    <location>
        <begin position="215"/>
        <end position="279"/>
    </location>
</feature>
<name>A0ABT7B3K6_9CYAN</name>
<evidence type="ECO:0000256" key="1">
    <source>
        <dbReference type="SAM" id="MobiDB-lite"/>
    </source>
</evidence>
<protein>
    <submittedName>
        <fullName evidence="3">DUF3747 domain-containing protein</fullName>
    </submittedName>
</protein>
<dbReference type="PANTHER" id="PTHR43308:SF5">
    <property type="entry name" value="S-LAYER PROTEIN _ PEPTIDOGLYCAN ENDO-BETA-N-ACETYLGLUCOSAMINIDASE"/>
    <property type="match status" value="1"/>
</dbReference>
<feature type="compositionally biased region" description="Pro residues" evidence="1">
    <location>
        <begin position="192"/>
        <end position="210"/>
    </location>
</feature>
<evidence type="ECO:0000259" key="2">
    <source>
        <dbReference type="PROSITE" id="PS51272"/>
    </source>
</evidence>
<keyword evidence="4" id="KW-1185">Reference proteome</keyword>
<evidence type="ECO:0000313" key="3">
    <source>
        <dbReference type="EMBL" id="MDJ1173696.1"/>
    </source>
</evidence>
<dbReference type="Pfam" id="PF12565">
    <property type="entry name" value="DUF3747"/>
    <property type="match status" value="1"/>
</dbReference>
<feature type="domain" description="SLH" evidence="2">
    <location>
        <begin position="354"/>
        <end position="420"/>
    </location>
</feature>
<dbReference type="InterPro" id="IPR051465">
    <property type="entry name" value="Cell_Envelope_Struct_Comp"/>
</dbReference>
<feature type="domain" description="SLH" evidence="2">
    <location>
        <begin position="284"/>
        <end position="347"/>
    </location>
</feature>
<proteinExistence type="predicted"/>
<gene>
    <name evidence="3" type="ORF">PMG25_06280</name>
</gene>
<organism evidence="3 4">
    <name type="scientific">Roseofilum capinflatum BLCC-M114</name>
    <dbReference type="NCBI Taxonomy" id="3022440"/>
    <lineage>
        <taxon>Bacteria</taxon>
        <taxon>Bacillati</taxon>
        <taxon>Cyanobacteriota</taxon>
        <taxon>Cyanophyceae</taxon>
        <taxon>Desertifilales</taxon>
        <taxon>Desertifilaceae</taxon>
        <taxon>Roseofilum</taxon>
        <taxon>Roseofilum capinflatum</taxon>
    </lineage>
</organism>
<feature type="region of interest" description="Disordered" evidence="1">
    <location>
        <begin position="186"/>
        <end position="210"/>
    </location>
</feature>
<dbReference type="PROSITE" id="PS51272">
    <property type="entry name" value="SLH"/>
    <property type="match status" value="3"/>
</dbReference>
<comment type="caution">
    <text evidence="3">The sequence shown here is derived from an EMBL/GenBank/DDBJ whole genome shotgun (WGS) entry which is preliminary data.</text>
</comment>
<dbReference type="InterPro" id="IPR022222">
    <property type="entry name" value="DUF3747"/>
</dbReference>
<dbReference type="EMBL" id="JAQOSO010000028">
    <property type="protein sequence ID" value="MDJ1173696.1"/>
    <property type="molecule type" value="Genomic_DNA"/>
</dbReference>
<dbReference type="InterPro" id="IPR001119">
    <property type="entry name" value="SLH_dom"/>
</dbReference>
<dbReference type="RefSeq" id="WP_283766047.1">
    <property type="nucleotide sequence ID" value="NZ_JAQOSO010000028.1"/>
</dbReference>
<evidence type="ECO:0000313" key="4">
    <source>
        <dbReference type="Proteomes" id="UP001235849"/>
    </source>
</evidence>
<sequence length="423" mass="46134">MNKSLLSRLAAIATTTVVGMTTWVATARAFFDHSEVRQDDFIAIAAPRGTNAHQLLILEQKSSTRQCWSETGQSPTIVDPLLLNFDFSGICGRSTDSNGFSIRVNNQDLALQYSLRIVNRNNDLVLVGSSNTPGGPEIEIGRTYGATSDFVKIHLNPGWRFAKRSYEGQTLGHVYLLNDQQLSSLIGTTPNPVDPNPVDPNPVDPNPVDPNPVDPTTPSFKDIANDIYASEINEAVDIGFISGFAEDSTFRPQNPLTREQLVSMVLESLKTIPGTNVNIPTNTATNPYPDVASSRWSAAKIQWAKDNNIVSGYTDGTFKPAQSVTRAELMAVQRRAAEFARKTSGLNPELQAKQDPQPFSDVDNHWASDLITQMSTYCSVASPLNESGTQFVPNDNARRNYAAAATLRMLNCVKSDIPTASAQ</sequence>
<dbReference type="Pfam" id="PF00395">
    <property type="entry name" value="SLH"/>
    <property type="match status" value="2"/>
</dbReference>
<accession>A0ABT7B3K6</accession>
<reference evidence="3 4" key="1">
    <citation type="submission" date="2023-01" db="EMBL/GenBank/DDBJ databases">
        <title>Novel diversity within Roseofilum (Cyanobacteria; Desertifilaceae) from marine benthic mats with descriptions of four novel species.</title>
        <authorList>
            <person name="Wang Y."/>
            <person name="Berthold D.E."/>
            <person name="Hu J."/>
            <person name="Lefler F.W."/>
            <person name="Laughinghouse H.D. IV."/>
        </authorList>
    </citation>
    <scope>NUCLEOTIDE SEQUENCE [LARGE SCALE GENOMIC DNA]</scope>
    <source>
        <strain evidence="3 4">BLCC-M114</strain>
    </source>
</reference>
<dbReference type="Proteomes" id="UP001235849">
    <property type="component" value="Unassembled WGS sequence"/>
</dbReference>